<comment type="PTM">
    <text evidence="7">Methylated by PrmC. Methylation increases the termination efficiency of RF1.</text>
</comment>
<feature type="modified residue" description="N5-methylglutamine" evidence="7">
    <location>
        <position position="232"/>
    </location>
</feature>
<comment type="similarity">
    <text evidence="3 7">Belongs to the prokaryotic/mitochondrial release factor family.</text>
</comment>
<evidence type="ECO:0000256" key="7">
    <source>
        <dbReference type="HAMAP-Rule" id="MF_00093"/>
    </source>
</evidence>
<comment type="function">
    <text evidence="1 7">Peptide chain release factor 1 directs the termination of translation in response to the peptide chain termination codons UAG and UAA.</text>
</comment>
<dbReference type="EMBL" id="CP121196">
    <property type="protein sequence ID" value="XBH19158.1"/>
    <property type="molecule type" value="Genomic_DNA"/>
</dbReference>
<dbReference type="RefSeq" id="WP_348264373.1">
    <property type="nucleotide sequence ID" value="NZ_CP121196.1"/>
</dbReference>
<comment type="subcellular location">
    <subcellularLocation>
        <location evidence="2 7">Cytoplasm</location>
    </subcellularLocation>
</comment>
<evidence type="ECO:0000256" key="3">
    <source>
        <dbReference type="ARBA" id="ARBA00010835"/>
    </source>
</evidence>
<dbReference type="FunFam" id="3.30.70.1660:FF:000004">
    <property type="entry name" value="Peptide chain release factor 1"/>
    <property type="match status" value="1"/>
</dbReference>
<dbReference type="Gene3D" id="3.30.70.1660">
    <property type="match status" value="1"/>
</dbReference>
<evidence type="ECO:0000256" key="9">
    <source>
        <dbReference type="SAM" id="Coils"/>
    </source>
</evidence>
<evidence type="ECO:0000259" key="10">
    <source>
        <dbReference type="SMART" id="SM00937"/>
    </source>
</evidence>
<dbReference type="NCBIfam" id="NF001859">
    <property type="entry name" value="PRK00591.1"/>
    <property type="match status" value="1"/>
</dbReference>
<dbReference type="SMART" id="SM00937">
    <property type="entry name" value="PCRF"/>
    <property type="match status" value="1"/>
</dbReference>
<proteinExistence type="inferred from homology"/>
<dbReference type="InterPro" id="IPR005139">
    <property type="entry name" value="PCRF"/>
</dbReference>
<evidence type="ECO:0000256" key="4">
    <source>
        <dbReference type="ARBA" id="ARBA00022481"/>
    </source>
</evidence>
<dbReference type="NCBIfam" id="TIGR00019">
    <property type="entry name" value="prfA"/>
    <property type="match status" value="1"/>
</dbReference>
<evidence type="ECO:0000313" key="11">
    <source>
        <dbReference type="EMBL" id="XBH19158.1"/>
    </source>
</evidence>
<dbReference type="GO" id="GO:0005829">
    <property type="term" value="C:cytosol"/>
    <property type="evidence" value="ECO:0007669"/>
    <property type="project" value="UniProtKB-ARBA"/>
</dbReference>
<dbReference type="InterPro" id="IPR050057">
    <property type="entry name" value="Prokaryotic/Mito_RF"/>
</dbReference>
<keyword evidence="6 7" id="KW-0648">Protein biosynthesis</keyword>
<organism evidence="11">
    <name type="scientific">Telmatobacter sp. DSM 110680</name>
    <dbReference type="NCBI Taxonomy" id="3036704"/>
    <lineage>
        <taxon>Bacteria</taxon>
        <taxon>Pseudomonadati</taxon>
        <taxon>Acidobacteriota</taxon>
        <taxon>Terriglobia</taxon>
        <taxon>Terriglobales</taxon>
        <taxon>Acidobacteriaceae</taxon>
        <taxon>Telmatobacter</taxon>
    </lineage>
</organism>
<gene>
    <name evidence="7 11" type="primary">prfA</name>
    <name evidence="11" type="ORF">P8935_07515</name>
</gene>
<dbReference type="PANTHER" id="PTHR43804">
    <property type="entry name" value="LD18447P"/>
    <property type="match status" value="1"/>
</dbReference>
<name>A0AAU7DPG5_9BACT</name>
<dbReference type="Gene3D" id="6.10.140.1950">
    <property type="match status" value="1"/>
</dbReference>
<dbReference type="SUPFAM" id="SSF75620">
    <property type="entry name" value="Release factor"/>
    <property type="match status" value="1"/>
</dbReference>
<dbReference type="Pfam" id="PF03462">
    <property type="entry name" value="PCRF"/>
    <property type="match status" value="1"/>
</dbReference>
<sequence length="358" mass="40414">MLDRLEQMEQRFNDLQAQFSLPEVLNDHEKYQKTAKALREIEEPVEKYRELKQVQQGLADARAMLAEADADMRAMAEEEIAALEPRAAAIEEEIKILLIPKDPNDEKNVILEIRAGTGGDEASLFAAEVFRMYTRFAEQHRWKVEVMSLSESGVGGCKEVIAIIEGKRVYSQLKWESGVHRVQRVPATETQGRVHTSAITVAVLPEAEDVDIKIEAKDIRIDTFCSSGPGGQSVNTTYSAVRITHIPTNTVVSCQDEKSQIKNREKGMRVLRSRLYEMEMEKQNAELAAARKSQVGSGDRSEKIRTYNFPQNRLTDHRIGLTLHQLDLIMEGRLQPIVDALVTHYQAEQLKADNDQAA</sequence>
<accession>A0AAU7DPG5</accession>
<dbReference type="GO" id="GO:0016149">
    <property type="term" value="F:translation release factor activity, codon specific"/>
    <property type="evidence" value="ECO:0007669"/>
    <property type="project" value="UniProtKB-UniRule"/>
</dbReference>
<dbReference type="FunFam" id="3.30.160.20:FF:000004">
    <property type="entry name" value="Peptide chain release factor 1"/>
    <property type="match status" value="1"/>
</dbReference>
<keyword evidence="4 7" id="KW-0488">Methylation</keyword>
<keyword evidence="5 7" id="KW-0963">Cytoplasm</keyword>
<dbReference type="PANTHER" id="PTHR43804:SF7">
    <property type="entry name" value="LD18447P"/>
    <property type="match status" value="1"/>
</dbReference>
<keyword evidence="9" id="KW-0175">Coiled coil</keyword>
<dbReference type="InterPro" id="IPR045853">
    <property type="entry name" value="Pep_chain_release_fac_I_sf"/>
</dbReference>
<protein>
    <recommendedName>
        <fullName evidence="7 8">Peptide chain release factor 1</fullName>
        <shortName evidence="7">RF-1</shortName>
    </recommendedName>
</protein>
<dbReference type="Gene3D" id="3.30.160.20">
    <property type="match status" value="1"/>
</dbReference>
<feature type="domain" description="Peptide chain release factor" evidence="10">
    <location>
        <begin position="63"/>
        <end position="176"/>
    </location>
</feature>
<evidence type="ECO:0000256" key="5">
    <source>
        <dbReference type="ARBA" id="ARBA00022490"/>
    </source>
</evidence>
<dbReference type="InterPro" id="IPR004373">
    <property type="entry name" value="RF-1"/>
</dbReference>
<evidence type="ECO:0000256" key="6">
    <source>
        <dbReference type="ARBA" id="ARBA00022917"/>
    </source>
</evidence>
<dbReference type="HAMAP" id="MF_00093">
    <property type="entry name" value="Rel_fac_1"/>
    <property type="match status" value="1"/>
</dbReference>
<dbReference type="AlphaFoldDB" id="A0AAU7DPG5"/>
<reference evidence="11" key="1">
    <citation type="submission" date="2023-03" db="EMBL/GenBank/DDBJ databases">
        <title>Edaphobacter sp.</title>
        <authorList>
            <person name="Huber K.J."/>
            <person name="Papendorf J."/>
            <person name="Pilke C."/>
            <person name="Bunk B."/>
            <person name="Sproeer C."/>
            <person name="Pester M."/>
        </authorList>
    </citation>
    <scope>NUCLEOTIDE SEQUENCE</scope>
    <source>
        <strain evidence="11">DSM 110680</strain>
    </source>
</reference>
<evidence type="ECO:0000256" key="1">
    <source>
        <dbReference type="ARBA" id="ARBA00002986"/>
    </source>
</evidence>
<evidence type="ECO:0000256" key="2">
    <source>
        <dbReference type="ARBA" id="ARBA00004496"/>
    </source>
</evidence>
<dbReference type="Pfam" id="PF00472">
    <property type="entry name" value="RF-1"/>
    <property type="match status" value="1"/>
</dbReference>
<evidence type="ECO:0000256" key="8">
    <source>
        <dbReference type="NCBIfam" id="TIGR00019"/>
    </source>
</evidence>
<dbReference type="FunFam" id="3.30.70.1660:FF:000002">
    <property type="entry name" value="Peptide chain release factor 1"/>
    <property type="match status" value="1"/>
</dbReference>
<feature type="coiled-coil region" evidence="9">
    <location>
        <begin position="51"/>
        <end position="93"/>
    </location>
</feature>
<dbReference type="InterPro" id="IPR000352">
    <property type="entry name" value="Pep_chain_release_fac_I"/>
</dbReference>